<comment type="caution">
    <text evidence="1">The sequence shown here is derived from an EMBL/GenBank/DDBJ whole genome shotgun (WGS) entry which is preliminary data.</text>
</comment>
<proteinExistence type="predicted"/>
<organism evidence="1">
    <name type="scientific">marine sediment metagenome</name>
    <dbReference type="NCBI Taxonomy" id="412755"/>
    <lineage>
        <taxon>unclassified sequences</taxon>
        <taxon>metagenomes</taxon>
        <taxon>ecological metagenomes</taxon>
    </lineage>
</organism>
<gene>
    <name evidence="1" type="ORF">LCGC14_1933850</name>
</gene>
<dbReference type="EMBL" id="LAZR01020815">
    <property type="protein sequence ID" value="KKL87520.1"/>
    <property type="molecule type" value="Genomic_DNA"/>
</dbReference>
<protein>
    <submittedName>
        <fullName evidence="1">Uncharacterized protein</fullName>
    </submittedName>
</protein>
<sequence>MKKDERIERLDDLSNLIKKGSDNLTKEEREYVKKTLEQVGFSLAEDMVKRNPKLKLEKNGLISMPFTYPRNES</sequence>
<evidence type="ECO:0000313" key="1">
    <source>
        <dbReference type="EMBL" id="KKL87520.1"/>
    </source>
</evidence>
<reference evidence="1" key="1">
    <citation type="journal article" date="2015" name="Nature">
        <title>Complex archaea that bridge the gap between prokaryotes and eukaryotes.</title>
        <authorList>
            <person name="Spang A."/>
            <person name="Saw J.H."/>
            <person name="Jorgensen S.L."/>
            <person name="Zaremba-Niedzwiedzka K."/>
            <person name="Martijn J."/>
            <person name="Lind A.E."/>
            <person name="van Eijk R."/>
            <person name="Schleper C."/>
            <person name="Guy L."/>
            <person name="Ettema T.J."/>
        </authorList>
    </citation>
    <scope>NUCLEOTIDE SEQUENCE</scope>
</reference>
<accession>A0A0F9I0X3</accession>
<name>A0A0F9I0X3_9ZZZZ</name>
<dbReference type="AlphaFoldDB" id="A0A0F9I0X3"/>